<dbReference type="EMBL" id="LR134533">
    <property type="protein sequence ID" value="VEJ49326.1"/>
    <property type="molecule type" value="Genomic_DNA"/>
</dbReference>
<feature type="transmembrane region" description="Helical" evidence="1">
    <location>
        <begin position="56"/>
        <end position="73"/>
    </location>
</feature>
<accession>A0A448VHT6</accession>
<protein>
    <submittedName>
        <fullName evidence="2">Uncharacterized protein</fullName>
    </submittedName>
</protein>
<sequence length="110" mass="12896">MFQHTAARRRLFNRLIAGLDTHRVSTHSRPKAAVRQKNHGFGVWKMFQHTAARRRLFLFFLALFIFIFLFQHTAARRRLFIRMPSAIYSALFQHTAARRRLSSKSAAVPS</sequence>
<evidence type="ECO:0000313" key="2">
    <source>
        <dbReference type="EMBL" id="VEJ49326.1"/>
    </source>
</evidence>
<dbReference type="AlphaFoldDB" id="A0A448VHT6"/>
<dbReference type="Proteomes" id="UP000272771">
    <property type="component" value="Chromosome"/>
</dbReference>
<keyword evidence="1" id="KW-0472">Membrane</keyword>
<gene>
    <name evidence="2" type="ORF">NCTC12742_00143</name>
</gene>
<evidence type="ECO:0000313" key="3">
    <source>
        <dbReference type="Proteomes" id="UP000272771"/>
    </source>
</evidence>
<keyword evidence="1" id="KW-1133">Transmembrane helix</keyword>
<organism evidence="2 3">
    <name type="scientific">Neisseria weaveri</name>
    <dbReference type="NCBI Taxonomy" id="28091"/>
    <lineage>
        <taxon>Bacteria</taxon>
        <taxon>Pseudomonadati</taxon>
        <taxon>Pseudomonadota</taxon>
        <taxon>Betaproteobacteria</taxon>
        <taxon>Neisseriales</taxon>
        <taxon>Neisseriaceae</taxon>
        <taxon>Neisseria</taxon>
    </lineage>
</organism>
<evidence type="ECO:0000256" key="1">
    <source>
        <dbReference type="SAM" id="Phobius"/>
    </source>
</evidence>
<reference evidence="2 3" key="1">
    <citation type="submission" date="2018-12" db="EMBL/GenBank/DDBJ databases">
        <authorList>
            <consortium name="Pathogen Informatics"/>
        </authorList>
    </citation>
    <scope>NUCLEOTIDE SEQUENCE [LARGE SCALE GENOMIC DNA]</scope>
    <source>
        <strain evidence="2 3">NCTC12742</strain>
    </source>
</reference>
<keyword evidence="1" id="KW-0812">Transmembrane</keyword>
<name>A0A448VHT6_9NEIS</name>
<keyword evidence="3" id="KW-1185">Reference proteome</keyword>
<proteinExistence type="predicted"/>